<dbReference type="Pfam" id="PF13632">
    <property type="entry name" value="Glyco_trans_2_3"/>
    <property type="match status" value="1"/>
</dbReference>
<dbReference type="InterPro" id="IPR029044">
    <property type="entry name" value="Nucleotide-diphossugar_trans"/>
</dbReference>
<sequence>MTMQSSSHDPRALLVVPTFNGAYSLERLLDSLPAEFPLFVIDSSSSDGTQKLLVDREVDHEIIPQHEFNHGGTRQKAVVDRPGYEFYIYLTQDAYLVDSSAVSKLLSYFDDQEVGAVCGRQLPHLDANPLAEHARRFNYPVDSEIKSHEDAARLGIKVAFMSNSFAGYRAEALADVGSFPNDVIVAEDMFVAARMLQSGWKVAYAGDACCYHSHNYSLAEEFRRYFDTGVFHSCQPWIQRELGGASGEGRRFVISELHYLLEKHPGWLPVAMFSTMMKFAGYHLGKRYNHLPATVQRYCSMHKGFWRR</sequence>
<gene>
    <name evidence="2" type="ORF">ABV408_05370</name>
</gene>
<dbReference type="RefSeq" id="WP_353981430.1">
    <property type="nucleotide sequence ID" value="NZ_CP159578.1"/>
</dbReference>
<dbReference type="SUPFAM" id="SSF53448">
    <property type="entry name" value="Nucleotide-diphospho-sugar transferases"/>
    <property type="match status" value="1"/>
</dbReference>
<protein>
    <submittedName>
        <fullName evidence="2">Glycosyltransferase family 2 protein</fullName>
    </submittedName>
</protein>
<dbReference type="Gene3D" id="3.90.550.10">
    <property type="entry name" value="Spore Coat Polysaccharide Biosynthesis Protein SpsA, Chain A"/>
    <property type="match status" value="1"/>
</dbReference>
<dbReference type="InterPro" id="IPR050834">
    <property type="entry name" value="Glycosyltransf_2"/>
</dbReference>
<reference evidence="2" key="1">
    <citation type="submission" date="2024-06" db="EMBL/GenBank/DDBJ databases">
        <title>Complete genome of Salinicola endophyticus HNIBRBA4755.</title>
        <authorList>
            <person name="Shin S.Y."/>
            <person name="Kang H."/>
            <person name="Song J."/>
        </authorList>
    </citation>
    <scope>NUCLEOTIDE SEQUENCE</scope>
    <source>
        <strain evidence="2">HNIBRBA4755</strain>
    </source>
</reference>
<dbReference type="PANTHER" id="PTHR43685">
    <property type="entry name" value="GLYCOSYLTRANSFERASE"/>
    <property type="match status" value="1"/>
</dbReference>
<name>A0AB74UDC5_9GAMM</name>
<dbReference type="InterPro" id="IPR001173">
    <property type="entry name" value="Glyco_trans_2-like"/>
</dbReference>
<evidence type="ECO:0000313" key="2">
    <source>
        <dbReference type="EMBL" id="XCJ80608.1"/>
    </source>
</evidence>
<feature type="domain" description="Glycosyltransferase 2-like" evidence="1">
    <location>
        <begin position="97"/>
        <end position="224"/>
    </location>
</feature>
<accession>A0AB74UDC5</accession>
<organism evidence="2">
    <name type="scientific">Salinicola endophyticus</name>
    <dbReference type="NCBI Taxonomy" id="1949083"/>
    <lineage>
        <taxon>Bacteria</taxon>
        <taxon>Pseudomonadati</taxon>
        <taxon>Pseudomonadota</taxon>
        <taxon>Gammaproteobacteria</taxon>
        <taxon>Oceanospirillales</taxon>
        <taxon>Halomonadaceae</taxon>
        <taxon>Salinicola</taxon>
    </lineage>
</organism>
<dbReference type="PANTHER" id="PTHR43685:SF13">
    <property type="entry name" value="O ANTIGEN BIOSYNTHESIS RHAMNOSYLTRANSFERASE RFBN"/>
    <property type="match status" value="1"/>
</dbReference>
<dbReference type="EMBL" id="CP159578">
    <property type="protein sequence ID" value="XCJ80608.1"/>
    <property type="molecule type" value="Genomic_DNA"/>
</dbReference>
<proteinExistence type="predicted"/>
<dbReference type="GO" id="GO:0044010">
    <property type="term" value="P:single-species biofilm formation"/>
    <property type="evidence" value="ECO:0007669"/>
    <property type="project" value="TreeGrafter"/>
</dbReference>
<evidence type="ECO:0000259" key="1">
    <source>
        <dbReference type="Pfam" id="PF13632"/>
    </source>
</evidence>
<dbReference type="AlphaFoldDB" id="A0AB74UDC5"/>